<gene>
    <name evidence="1" type="ORF">CCACVL1_04034</name>
</gene>
<organism evidence="1 2">
    <name type="scientific">Corchorus capsularis</name>
    <name type="common">Jute</name>
    <dbReference type="NCBI Taxonomy" id="210143"/>
    <lineage>
        <taxon>Eukaryota</taxon>
        <taxon>Viridiplantae</taxon>
        <taxon>Streptophyta</taxon>
        <taxon>Embryophyta</taxon>
        <taxon>Tracheophyta</taxon>
        <taxon>Spermatophyta</taxon>
        <taxon>Magnoliopsida</taxon>
        <taxon>eudicotyledons</taxon>
        <taxon>Gunneridae</taxon>
        <taxon>Pentapetalae</taxon>
        <taxon>rosids</taxon>
        <taxon>malvids</taxon>
        <taxon>Malvales</taxon>
        <taxon>Malvaceae</taxon>
        <taxon>Grewioideae</taxon>
        <taxon>Apeibeae</taxon>
        <taxon>Corchorus</taxon>
    </lineage>
</organism>
<dbReference type="Proteomes" id="UP000188268">
    <property type="component" value="Unassembled WGS sequence"/>
</dbReference>
<name>A0A1R3JVF9_COCAP</name>
<dbReference type="EMBL" id="AWWV01006986">
    <property type="protein sequence ID" value="OMO98839.1"/>
    <property type="molecule type" value="Genomic_DNA"/>
</dbReference>
<reference evidence="1 2" key="1">
    <citation type="submission" date="2013-09" db="EMBL/GenBank/DDBJ databases">
        <title>Corchorus capsularis genome sequencing.</title>
        <authorList>
            <person name="Alam M."/>
            <person name="Haque M.S."/>
            <person name="Islam M.S."/>
            <person name="Emdad E.M."/>
            <person name="Islam M.M."/>
            <person name="Ahmed B."/>
            <person name="Halim A."/>
            <person name="Hossen Q.M.M."/>
            <person name="Hossain M.Z."/>
            <person name="Ahmed R."/>
            <person name="Khan M.M."/>
            <person name="Islam R."/>
            <person name="Rashid M.M."/>
            <person name="Khan S.A."/>
            <person name="Rahman M.S."/>
            <person name="Alam M."/>
        </authorList>
    </citation>
    <scope>NUCLEOTIDE SEQUENCE [LARGE SCALE GENOMIC DNA]</scope>
    <source>
        <strain evidence="2">cv. CVL-1</strain>
        <tissue evidence="1">Whole seedling</tissue>
    </source>
</reference>
<evidence type="ECO:0000313" key="1">
    <source>
        <dbReference type="EMBL" id="OMO98839.1"/>
    </source>
</evidence>
<evidence type="ECO:0000313" key="2">
    <source>
        <dbReference type="Proteomes" id="UP000188268"/>
    </source>
</evidence>
<accession>A0A1R3JVF9</accession>
<proteinExistence type="predicted"/>
<sequence length="19" mass="2203">MSCDYSKPRRFSTRAGIRA</sequence>
<protein>
    <submittedName>
        <fullName evidence="1">Uncharacterized protein</fullName>
    </submittedName>
</protein>
<keyword evidence="2" id="KW-1185">Reference proteome</keyword>
<comment type="caution">
    <text evidence="1">The sequence shown here is derived from an EMBL/GenBank/DDBJ whole genome shotgun (WGS) entry which is preliminary data.</text>
</comment>
<dbReference type="Gramene" id="OMO98839">
    <property type="protein sequence ID" value="OMO98839"/>
    <property type="gene ID" value="CCACVL1_04034"/>
</dbReference>
<dbReference type="AlphaFoldDB" id="A0A1R3JVF9"/>